<sequence>MLQLSPLPDSPRILAIAGGSCSGKSTLAAYLRDYVGADNCRLVRQDDYYHDIRERGGSPMVNFDVPEALDFELLRENLLAFKRGESVALPNYDFTTHQRRTPTEPRNPRPLIIVEGILLLGQPALRDVFDHSAFMRCAPELRLSRRLERDTTERGRSRDDVLRQFHGQVEPAHQAHVSPSQIYADLVINQTEYITDMTRVVESLVAMVNSGS</sequence>
<comment type="caution">
    <text evidence="2">The sequence shown here is derived from an EMBL/GenBank/DDBJ whole genome shotgun (WGS) entry which is preliminary data.</text>
</comment>
<evidence type="ECO:0000313" key="3">
    <source>
        <dbReference type="Proteomes" id="UP000600865"/>
    </source>
</evidence>
<name>A0A918KU46_9PROT</name>
<organism evidence="2 3">
    <name type="scientific">Litorimonas cladophorae</name>
    <dbReference type="NCBI Taxonomy" id="1220491"/>
    <lineage>
        <taxon>Bacteria</taxon>
        <taxon>Pseudomonadati</taxon>
        <taxon>Pseudomonadota</taxon>
        <taxon>Alphaproteobacteria</taxon>
        <taxon>Maricaulales</taxon>
        <taxon>Robiginitomaculaceae</taxon>
    </lineage>
</organism>
<dbReference type="PANTHER" id="PTHR10285">
    <property type="entry name" value="URIDINE KINASE"/>
    <property type="match status" value="1"/>
</dbReference>
<accession>A0A918KU46</accession>
<keyword evidence="3" id="KW-1185">Reference proteome</keyword>
<reference evidence="2 3" key="1">
    <citation type="journal article" date="2014" name="Int. J. Syst. Evol. Microbiol.">
        <title>Complete genome sequence of Corynebacterium casei LMG S-19264T (=DSM 44701T), isolated from a smear-ripened cheese.</title>
        <authorList>
            <consortium name="US DOE Joint Genome Institute (JGI-PGF)"/>
            <person name="Walter F."/>
            <person name="Albersmeier A."/>
            <person name="Kalinowski J."/>
            <person name="Ruckert C."/>
        </authorList>
    </citation>
    <scope>NUCLEOTIDE SEQUENCE [LARGE SCALE GENOMIC DNA]</scope>
    <source>
        <strain evidence="2 3">KCTC 23968</strain>
    </source>
</reference>
<keyword evidence="2" id="KW-0418">Kinase</keyword>
<dbReference type="GO" id="GO:0005524">
    <property type="term" value="F:ATP binding"/>
    <property type="evidence" value="ECO:0007669"/>
    <property type="project" value="InterPro"/>
</dbReference>
<dbReference type="SUPFAM" id="SSF52540">
    <property type="entry name" value="P-loop containing nucleoside triphosphate hydrolases"/>
    <property type="match status" value="1"/>
</dbReference>
<dbReference type="RefSeq" id="WP_189586606.1">
    <property type="nucleotide sequence ID" value="NZ_BMYV01000003.1"/>
</dbReference>
<dbReference type="EMBL" id="BMYV01000003">
    <property type="protein sequence ID" value="GGX73590.1"/>
    <property type="molecule type" value="Genomic_DNA"/>
</dbReference>
<evidence type="ECO:0000259" key="1">
    <source>
        <dbReference type="Pfam" id="PF00485"/>
    </source>
</evidence>
<dbReference type="Proteomes" id="UP000600865">
    <property type="component" value="Unassembled WGS sequence"/>
</dbReference>
<dbReference type="AlphaFoldDB" id="A0A918KU46"/>
<dbReference type="InterPro" id="IPR006083">
    <property type="entry name" value="PRK/URK"/>
</dbReference>
<dbReference type="PRINTS" id="PR00988">
    <property type="entry name" value="URIDINKINASE"/>
</dbReference>
<dbReference type="Gene3D" id="3.40.50.300">
    <property type="entry name" value="P-loop containing nucleotide triphosphate hydrolases"/>
    <property type="match status" value="1"/>
</dbReference>
<evidence type="ECO:0000313" key="2">
    <source>
        <dbReference type="EMBL" id="GGX73590.1"/>
    </source>
</evidence>
<dbReference type="GO" id="GO:0016301">
    <property type="term" value="F:kinase activity"/>
    <property type="evidence" value="ECO:0007669"/>
    <property type="project" value="UniProtKB-KW"/>
</dbReference>
<dbReference type="InterPro" id="IPR027417">
    <property type="entry name" value="P-loop_NTPase"/>
</dbReference>
<keyword evidence="2" id="KW-0808">Transferase</keyword>
<gene>
    <name evidence="2" type="primary">udk</name>
    <name evidence="2" type="ORF">GCM10011309_24580</name>
</gene>
<dbReference type="Pfam" id="PF00485">
    <property type="entry name" value="PRK"/>
    <property type="match status" value="1"/>
</dbReference>
<proteinExistence type="predicted"/>
<protein>
    <submittedName>
        <fullName evidence="2">Uridine kinase</fullName>
    </submittedName>
</protein>
<feature type="domain" description="Phosphoribulokinase/uridine kinase" evidence="1">
    <location>
        <begin position="13"/>
        <end position="190"/>
    </location>
</feature>